<dbReference type="PROSITE" id="PS51337">
    <property type="entry name" value="B12_BINDING_NTER"/>
    <property type="match status" value="1"/>
</dbReference>
<dbReference type="Gene3D" id="3.20.20.330">
    <property type="entry name" value="Homocysteine-binding-like domain"/>
    <property type="match status" value="1"/>
</dbReference>
<keyword evidence="17 21" id="KW-0170">Cobalt</keyword>
<evidence type="ECO:0000256" key="23">
    <source>
        <dbReference type="SAM" id="MobiDB-lite"/>
    </source>
</evidence>
<evidence type="ECO:0000259" key="24">
    <source>
        <dbReference type="PROSITE" id="PS50970"/>
    </source>
</evidence>
<evidence type="ECO:0000259" key="28">
    <source>
        <dbReference type="PROSITE" id="PS51337"/>
    </source>
</evidence>
<accession>A0ABV6JSJ9</accession>
<comment type="cofactor">
    <cofactor evidence="2 21 22">
        <name>Zn(2+)</name>
        <dbReference type="ChEBI" id="CHEBI:29105"/>
    </cofactor>
</comment>
<evidence type="ECO:0000313" key="30">
    <source>
        <dbReference type="Proteomes" id="UP001589865"/>
    </source>
</evidence>
<name>A0ABV6JSJ9_9PROT</name>
<feature type="binding site" evidence="22">
    <location>
        <position position="224"/>
    </location>
    <ligand>
        <name>Zn(2+)</name>
        <dbReference type="ChEBI" id="CHEBI:29105"/>
    </ligand>
</feature>
<evidence type="ECO:0000256" key="16">
    <source>
        <dbReference type="ARBA" id="ARBA00023167"/>
    </source>
</evidence>
<evidence type="ECO:0000256" key="4">
    <source>
        <dbReference type="ARBA" id="ARBA00005178"/>
    </source>
</evidence>
<dbReference type="SUPFAM" id="SSF56507">
    <property type="entry name" value="Methionine synthase activation domain-like"/>
    <property type="match status" value="1"/>
</dbReference>
<comment type="caution">
    <text evidence="29">The sequence shown here is derived from an EMBL/GenBank/DDBJ whole genome shotgun (WGS) entry which is preliminary data.</text>
</comment>
<dbReference type="EMBL" id="JBHLUN010000007">
    <property type="protein sequence ID" value="MFC0408708.1"/>
    <property type="molecule type" value="Genomic_DNA"/>
</dbReference>
<evidence type="ECO:0000256" key="5">
    <source>
        <dbReference type="ARBA" id="ARBA00010398"/>
    </source>
</evidence>
<dbReference type="InterPro" id="IPR000489">
    <property type="entry name" value="Pterin-binding_dom"/>
</dbReference>
<dbReference type="NCBIfam" id="TIGR02082">
    <property type="entry name" value="metH"/>
    <property type="match status" value="1"/>
</dbReference>
<evidence type="ECO:0000256" key="20">
    <source>
        <dbReference type="NCBIfam" id="TIGR02082"/>
    </source>
</evidence>
<dbReference type="PANTHER" id="PTHR45833:SF1">
    <property type="entry name" value="METHIONINE SYNTHASE"/>
    <property type="match status" value="1"/>
</dbReference>
<dbReference type="InterPro" id="IPR037010">
    <property type="entry name" value="VitB12-dep_Met_synth_activ_sf"/>
</dbReference>
<dbReference type="GO" id="GO:0032259">
    <property type="term" value="P:methylation"/>
    <property type="evidence" value="ECO:0007669"/>
    <property type="project" value="UniProtKB-KW"/>
</dbReference>
<evidence type="ECO:0000256" key="18">
    <source>
        <dbReference type="ARBA" id="ARBA00025552"/>
    </source>
</evidence>
<evidence type="ECO:0000256" key="12">
    <source>
        <dbReference type="ARBA" id="ARBA00022691"/>
    </source>
</evidence>
<feature type="domain" description="Pterin-binding" evidence="25">
    <location>
        <begin position="343"/>
        <end position="599"/>
    </location>
</feature>
<comment type="cofactor">
    <cofactor evidence="3 21">
        <name>methylcob(III)alamin</name>
        <dbReference type="ChEBI" id="CHEBI:28115"/>
    </cofactor>
</comment>
<evidence type="ECO:0000259" key="26">
    <source>
        <dbReference type="PROSITE" id="PS50974"/>
    </source>
</evidence>
<dbReference type="InterPro" id="IPR004223">
    <property type="entry name" value="VitB12-dep_Met_synth_activ_dom"/>
</dbReference>
<dbReference type="PROSITE" id="PS50970">
    <property type="entry name" value="HCY"/>
    <property type="match status" value="1"/>
</dbReference>
<comment type="function">
    <text evidence="18 21">Catalyzes the transfer of a methyl group from methyl-cobalamin to homocysteine, yielding enzyme-bound cob(I)alamin and methionine. Subsequently, remethylates the cofactor using methyltetrahydrofolate.</text>
</comment>
<keyword evidence="13 21" id="KW-0479">Metal-binding</keyword>
<evidence type="ECO:0000256" key="14">
    <source>
        <dbReference type="ARBA" id="ARBA00022737"/>
    </source>
</evidence>
<dbReference type="InterPro" id="IPR006158">
    <property type="entry name" value="Cobalamin-bd"/>
</dbReference>
<keyword evidence="10 21" id="KW-0846">Cobalamin</keyword>
<keyword evidence="9 21" id="KW-0028">Amino-acid biosynthesis</keyword>
<keyword evidence="8 21" id="KW-0489">Methyltransferase</keyword>
<dbReference type="Gene3D" id="3.10.196.10">
    <property type="entry name" value="Vitamin B12-dependent methionine synthase, activation domain"/>
    <property type="match status" value="1"/>
</dbReference>
<dbReference type="InterPro" id="IPR003726">
    <property type="entry name" value="HCY_dom"/>
</dbReference>
<dbReference type="GO" id="GO:0008705">
    <property type="term" value="F:methionine synthase activity"/>
    <property type="evidence" value="ECO:0007669"/>
    <property type="project" value="UniProtKB-EC"/>
</dbReference>
<dbReference type="Pfam" id="PF00809">
    <property type="entry name" value="Pterin_bind"/>
    <property type="match status" value="1"/>
</dbReference>
<gene>
    <name evidence="29" type="primary">metH</name>
    <name evidence="29" type="ORF">ACFFGY_10635</name>
</gene>
<dbReference type="SUPFAM" id="SSF52242">
    <property type="entry name" value="Cobalamin (vitamin B12)-binding domain"/>
    <property type="match status" value="1"/>
</dbReference>
<evidence type="ECO:0000313" key="29">
    <source>
        <dbReference type="EMBL" id="MFC0408708.1"/>
    </source>
</evidence>
<dbReference type="InterPro" id="IPR011005">
    <property type="entry name" value="Dihydropteroate_synth-like_sf"/>
</dbReference>
<dbReference type="PROSITE" id="PS51332">
    <property type="entry name" value="B12_BINDING"/>
    <property type="match status" value="1"/>
</dbReference>
<evidence type="ECO:0000256" key="11">
    <source>
        <dbReference type="ARBA" id="ARBA00022679"/>
    </source>
</evidence>
<evidence type="ECO:0000256" key="22">
    <source>
        <dbReference type="PROSITE-ProRule" id="PRU00333"/>
    </source>
</evidence>
<dbReference type="SMART" id="SM01018">
    <property type="entry name" value="B12-binding_2"/>
    <property type="match status" value="1"/>
</dbReference>
<evidence type="ECO:0000256" key="3">
    <source>
        <dbReference type="ARBA" id="ARBA00001956"/>
    </source>
</evidence>
<keyword evidence="14" id="KW-0677">Repeat</keyword>
<comment type="domain">
    <text evidence="21">Modular enzyme with four functionally distinct domains. The isolated Hcy-binding domain catalyzes methyl transfer from free methylcobalamin to homocysteine. The Hcy-binding domain in association with the pterin-binding domain catalyzes the methylation of cob(I)alamin by methyltetrahydrofolate and the methylation of homocysteine. The B12-binding domain binds the cofactor. The AdoMet activation domain binds S-adenosyl-L-methionine. Under aerobic conditions cob(I)alamin can be converted to inactive cob(II)alamin. Reductive methylation by S-adenosyl-L-methionine and flavodoxin regenerates methylcobalamin.</text>
</comment>
<dbReference type="InterPro" id="IPR036724">
    <property type="entry name" value="Cobalamin-bd_sf"/>
</dbReference>
<dbReference type="InterPro" id="IPR050554">
    <property type="entry name" value="Met_Synthase/Corrinoid"/>
</dbReference>
<organism evidence="29 30">
    <name type="scientific">Roseomonas elaeocarpi</name>
    <dbReference type="NCBI Taxonomy" id="907779"/>
    <lineage>
        <taxon>Bacteria</taxon>
        <taxon>Pseudomonadati</taxon>
        <taxon>Pseudomonadota</taxon>
        <taxon>Alphaproteobacteria</taxon>
        <taxon>Acetobacterales</taxon>
        <taxon>Roseomonadaceae</taxon>
        <taxon>Roseomonas</taxon>
    </lineage>
</organism>
<evidence type="ECO:0000256" key="8">
    <source>
        <dbReference type="ARBA" id="ARBA00022603"/>
    </source>
</evidence>
<dbReference type="RefSeq" id="WP_377044466.1">
    <property type="nucleotide sequence ID" value="NZ_JBHLUN010000007.1"/>
</dbReference>
<keyword evidence="16 21" id="KW-0486">Methionine biosynthesis</keyword>
<dbReference type="Gene3D" id="1.10.1240.10">
    <property type="entry name" value="Methionine synthase domain"/>
    <property type="match status" value="1"/>
</dbReference>
<dbReference type="PIRSF" id="PIRSF000381">
    <property type="entry name" value="MetH"/>
    <property type="match status" value="1"/>
</dbReference>
<evidence type="ECO:0000256" key="17">
    <source>
        <dbReference type="ARBA" id="ARBA00023285"/>
    </source>
</evidence>
<reference evidence="29 30" key="1">
    <citation type="submission" date="2024-09" db="EMBL/GenBank/DDBJ databases">
        <authorList>
            <person name="Sun Q."/>
            <person name="Mori K."/>
        </authorList>
    </citation>
    <scope>NUCLEOTIDE SEQUENCE [LARGE SCALE GENOMIC DNA]</scope>
    <source>
        <strain evidence="29 30">TBRC 5777</strain>
    </source>
</reference>
<feature type="domain" description="B12-binding N-terminal" evidence="28">
    <location>
        <begin position="628"/>
        <end position="722"/>
    </location>
</feature>
<keyword evidence="11 21" id="KW-0808">Transferase</keyword>
<evidence type="ECO:0000256" key="9">
    <source>
        <dbReference type="ARBA" id="ARBA00022605"/>
    </source>
</evidence>
<dbReference type="SUPFAM" id="SSF82282">
    <property type="entry name" value="Homocysteine S-methyltransferase"/>
    <property type="match status" value="1"/>
</dbReference>
<feature type="binding site" evidence="22">
    <location>
        <position position="290"/>
    </location>
    <ligand>
        <name>Zn(2+)</name>
        <dbReference type="ChEBI" id="CHEBI:29105"/>
    </ligand>
</feature>
<feature type="binding site" evidence="22">
    <location>
        <position position="291"/>
    </location>
    <ligand>
        <name>Zn(2+)</name>
        <dbReference type="ChEBI" id="CHEBI:29105"/>
    </ligand>
</feature>
<dbReference type="PROSITE" id="PS50972">
    <property type="entry name" value="PTERIN_BINDING"/>
    <property type="match status" value="1"/>
</dbReference>
<dbReference type="Proteomes" id="UP001589865">
    <property type="component" value="Unassembled WGS sequence"/>
</dbReference>
<feature type="domain" description="Hcy-binding" evidence="24">
    <location>
        <begin position="3"/>
        <end position="305"/>
    </location>
</feature>
<dbReference type="PANTHER" id="PTHR45833">
    <property type="entry name" value="METHIONINE SYNTHASE"/>
    <property type="match status" value="1"/>
</dbReference>
<dbReference type="InterPro" id="IPR036589">
    <property type="entry name" value="HCY_dom_sf"/>
</dbReference>
<feature type="region of interest" description="Disordered" evidence="23">
    <location>
        <begin position="871"/>
        <end position="891"/>
    </location>
</feature>
<keyword evidence="12 21" id="KW-0949">S-adenosyl-L-methionine</keyword>
<dbReference type="InterPro" id="IPR036594">
    <property type="entry name" value="Meth_synthase_dom"/>
</dbReference>
<comment type="catalytic activity">
    <reaction evidence="1 21">
        <text>(6S)-5-methyl-5,6,7,8-tetrahydrofolate + L-homocysteine = (6S)-5,6,7,8-tetrahydrofolate + L-methionine</text>
        <dbReference type="Rhea" id="RHEA:11172"/>
        <dbReference type="ChEBI" id="CHEBI:18608"/>
        <dbReference type="ChEBI" id="CHEBI:57453"/>
        <dbReference type="ChEBI" id="CHEBI:57844"/>
        <dbReference type="ChEBI" id="CHEBI:58199"/>
        <dbReference type="EC" id="2.1.1.13"/>
    </reaction>
</comment>
<dbReference type="Gene3D" id="3.40.50.280">
    <property type="entry name" value="Cobalamin-binding domain"/>
    <property type="match status" value="1"/>
</dbReference>
<evidence type="ECO:0000259" key="25">
    <source>
        <dbReference type="PROSITE" id="PS50972"/>
    </source>
</evidence>
<dbReference type="Pfam" id="PF02310">
    <property type="entry name" value="B12-binding"/>
    <property type="match status" value="1"/>
</dbReference>
<protein>
    <recommendedName>
        <fullName evidence="7 20">Methionine synthase</fullName>
        <ecNumber evidence="6 20">2.1.1.13</ecNumber>
    </recommendedName>
    <alternativeName>
        <fullName evidence="19 21">5-methyltetrahydrofolate--homocysteine methyltransferase</fullName>
    </alternativeName>
</protein>
<dbReference type="SUPFAM" id="SSF47644">
    <property type="entry name" value="Methionine synthase domain"/>
    <property type="match status" value="1"/>
</dbReference>
<evidence type="ECO:0000256" key="15">
    <source>
        <dbReference type="ARBA" id="ARBA00022833"/>
    </source>
</evidence>
<dbReference type="InterPro" id="IPR003759">
    <property type="entry name" value="Cbl-bd_cap"/>
</dbReference>
<comment type="pathway">
    <text evidence="4 21">Amino-acid biosynthesis; L-methionine biosynthesis via de novo pathway; L-methionine from L-homocysteine (MetH route): step 1/1.</text>
</comment>
<dbReference type="Pfam" id="PF02607">
    <property type="entry name" value="B12-binding_2"/>
    <property type="match status" value="1"/>
</dbReference>
<dbReference type="Gene3D" id="3.20.20.20">
    <property type="entry name" value="Dihydropteroate synthase-like"/>
    <property type="match status" value="1"/>
</dbReference>
<sequence>MSRPHLLDALRDRVLLCDGGMGSRVQALTLEIEKDFWGKENCTEVLNLSRPELVREIHRGYYEAGSDMVLTNSFGGSPITLDEFELGDRAHEINKLSVELAREAAESFSDGRHRWVVGDIGPGTKLPSLAHIDYDTLEAALTVQCRGLIAGGADALLTETNQDTLFIKAAVNAAKIAKAEANSDIPIFVQVTVETTGTLLVGPDIAAAATVVDALDVPLLGLNCATGPQEMAEHVRYLSNNWRGLISVQPNAGLPELVDGKTHYPLSPEEMAVWVERFVREDGVNLIGGCCGTSTPHIQALDAMLRRHGGASHRPAPVARKPIWVPSVASLYGATSLRQENAYFSIGERCNANGSKAWRERQAAGDWDGCVAMGREQVSEGSNSLDVCTAFVGRDEMAEMSEVIRRFTGSVNAPLVIDSTETPVIEASLKLHGGKPIINSINFEEGEKAATDRMILAKKFGAAVIALTIDEVGMAKTVEDKVRIAARLVDFACNKHGLPQSDLMIDPLTFTIATGNEDDRKLGQWTLEGIRAIHEQFPDIQIILGLSNISFGLNPAARHVLNSVFLDHAVKAGMTGAIVHVSKIKPLHLIPAEEVKVAEDLIFDRRSEGYDPLQKFLELFSGRKAADVGKRKKAETPEERLKERIVDGDRKGLDEDLAAAMAAGHAPLTIINELLLDGMKTVGELFGSGKMQLPFVLQSAETMKAAVAWLEPHMERVEGQEKGTIVLATVRGDVHDIGKNLVDIILTNNGYKVVNLGIKVPLNDMIAAVREHRANAIGMSGLLVKSTVVMRENLEEMARQGLDVPVLLGGAALTRNYVEDDCVRAYRAEGAMDGTNGRVAYARDAFDGLHLMDRVMGNGFDDYLAALQSKRKGKSRNEKRTLGTADPRGFAPVDVNEAQARRRRLTAEEPIPTPPFWGSRVVEAPPKAIIPFLNERSLYQFQWGFRKQGRSLEDFIGWAKQELRPVLKRMLAITDADDILKPQAIYGYWKCAGQGNDVIFFEPDGVTEVWRITLPRQPKADGECIADFLHDVDEGPEHRDVMGLQVVTVGQKASDTARGWFEENRYQDYLYLHGLSVEMAEAMAEYVHKRIRAELGYAGEDDRDMERMLSQGYRGGRYSFGYPACPRLEDQEGLLRLLQAERIGVNLSDEHQLHPEQSTSAIVLHHPRAKYFSV</sequence>
<evidence type="ECO:0000256" key="19">
    <source>
        <dbReference type="ARBA" id="ARBA00031040"/>
    </source>
</evidence>
<evidence type="ECO:0000256" key="7">
    <source>
        <dbReference type="ARBA" id="ARBA00013998"/>
    </source>
</evidence>
<dbReference type="SUPFAM" id="SSF51717">
    <property type="entry name" value="Dihydropteroate synthetase-like"/>
    <property type="match status" value="1"/>
</dbReference>
<dbReference type="InterPro" id="IPR033706">
    <property type="entry name" value="Met_synthase_B12-bd"/>
</dbReference>
<feature type="domain" description="B12-binding" evidence="27">
    <location>
        <begin position="722"/>
        <end position="866"/>
    </location>
</feature>
<keyword evidence="15 21" id="KW-0862">Zinc</keyword>
<evidence type="ECO:0000256" key="21">
    <source>
        <dbReference type="PIRNR" id="PIRNR000381"/>
    </source>
</evidence>
<evidence type="ECO:0000256" key="10">
    <source>
        <dbReference type="ARBA" id="ARBA00022628"/>
    </source>
</evidence>
<dbReference type="CDD" id="cd02069">
    <property type="entry name" value="methionine_synthase_B12_BD"/>
    <property type="match status" value="1"/>
</dbReference>
<feature type="domain" description="AdoMet activation" evidence="26">
    <location>
        <begin position="886"/>
        <end position="1174"/>
    </location>
</feature>
<dbReference type="EC" id="2.1.1.13" evidence="6 20"/>
<dbReference type="PROSITE" id="PS50974">
    <property type="entry name" value="ADOMET_ACTIVATION"/>
    <property type="match status" value="1"/>
</dbReference>
<dbReference type="InterPro" id="IPR011822">
    <property type="entry name" value="MetH"/>
</dbReference>
<dbReference type="Pfam" id="PF02965">
    <property type="entry name" value="Met_synt_B12"/>
    <property type="match status" value="1"/>
</dbReference>
<dbReference type="Pfam" id="PF02574">
    <property type="entry name" value="S-methyl_trans"/>
    <property type="match status" value="1"/>
</dbReference>
<evidence type="ECO:0000256" key="6">
    <source>
        <dbReference type="ARBA" id="ARBA00012032"/>
    </source>
</evidence>
<evidence type="ECO:0000256" key="1">
    <source>
        <dbReference type="ARBA" id="ARBA00001700"/>
    </source>
</evidence>
<evidence type="ECO:0000256" key="13">
    <source>
        <dbReference type="ARBA" id="ARBA00022723"/>
    </source>
</evidence>
<evidence type="ECO:0000259" key="27">
    <source>
        <dbReference type="PROSITE" id="PS51332"/>
    </source>
</evidence>
<comment type="similarity">
    <text evidence="5">Belongs to the vitamin-B12 dependent methionine synthase family.</text>
</comment>
<evidence type="ECO:0000256" key="2">
    <source>
        <dbReference type="ARBA" id="ARBA00001947"/>
    </source>
</evidence>
<keyword evidence="30" id="KW-1185">Reference proteome</keyword>
<proteinExistence type="inferred from homology"/>